<name>A0AAV1RMW0_9ROSI</name>
<keyword evidence="2" id="KW-1185">Reference proteome</keyword>
<comment type="caution">
    <text evidence="1">The sequence shown here is derived from an EMBL/GenBank/DDBJ whole genome shotgun (WGS) entry which is preliminary data.</text>
</comment>
<proteinExistence type="predicted"/>
<organism evidence="1 2">
    <name type="scientific">Dovyalis caffra</name>
    <dbReference type="NCBI Taxonomy" id="77055"/>
    <lineage>
        <taxon>Eukaryota</taxon>
        <taxon>Viridiplantae</taxon>
        <taxon>Streptophyta</taxon>
        <taxon>Embryophyta</taxon>
        <taxon>Tracheophyta</taxon>
        <taxon>Spermatophyta</taxon>
        <taxon>Magnoliopsida</taxon>
        <taxon>eudicotyledons</taxon>
        <taxon>Gunneridae</taxon>
        <taxon>Pentapetalae</taxon>
        <taxon>rosids</taxon>
        <taxon>fabids</taxon>
        <taxon>Malpighiales</taxon>
        <taxon>Salicaceae</taxon>
        <taxon>Flacourtieae</taxon>
        <taxon>Dovyalis</taxon>
    </lineage>
</organism>
<protein>
    <submittedName>
        <fullName evidence="1">Uncharacterized protein</fullName>
    </submittedName>
</protein>
<dbReference type="Proteomes" id="UP001314170">
    <property type="component" value="Unassembled WGS sequence"/>
</dbReference>
<evidence type="ECO:0000313" key="2">
    <source>
        <dbReference type="Proteomes" id="UP001314170"/>
    </source>
</evidence>
<dbReference type="AlphaFoldDB" id="A0AAV1RMW0"/>
<dbReference type="EMBL" id="CAWUPB010001108">
    <property type="protein sequence ID" value="CAK7338054.1"/>
    <property type="molecule type" value="Genomic_DNA"/>
</dbReference>
<sequence length="76" mass="8782">MLAIKLGFKVMLSRGCMCRGPRRVGEELHLRFSSIRDRRIGRAGVRRRVRVTYGVLRVGDARSSRLVERNEENGRL</sequence>
<accession>A0AAV1RMW0</accession>
<gene>
    <name evidence="1" type="ORF">DCAF_LOCUS13095</name>
</gene>
<reference evidence="1 2" key="1">
    <citation type="submission" date="2024-01" db="EMBL/GenBank/DDBJ databases">
        <authorList>
            <person name="Waweru B."/>
        </authorList>
    </citation>
    <scope>NUCLEOTIDE SEQUENCE [LARGE SCALE GENOMIC DNA]</scope>
</reference>
<evidence type="ECO:0000313" key="1">
    <source>
        <dbReference type="EMBL" id="CAK7338054.1"/>
    </source>
</evidence>